<evidence type="ECO:0000256" key="1">
    <source>
        <dbReference type="SAM" id="MobiDB-lite"/>
    </source>
</evidence>
<evidence type="ECO:0000313" key="2">
    <source>
        <dbReference type="EMBL" id="JAH15157.1"/>
    </source>
</evidence>
<protein>
    <submittedName>
        <fullName evidence="2">Uncharacterized protein</fullName>
    </submittedName>
</protein>
<organism evidence="2">
    <name type="scientific">Anguilla anguilla</name>
    <name type="common">European freshwater eel</name>
    <name type="synonym">Muraena anguilla</name>
    <dbReference type="NCBI Taxonomy" id="7936"/>
    <lineage>
        <taxon>Eukaryota</taxon>
        <taxon>Metazoa</taxon>
        <taxon>Chordata</taxon>
        <taxon>Craniata</taxon>
        <taxon>Vertebrata</taxon>
        <taxon>Euteleostomi</taxon>
        <taxon>Actinopterygii</taxon>
        <taxon>Neopterygii</taxon>
        <taxon>Teleostei</taxon>
        <taxon>Anguilliformes</taxon>
        <taxon>Anguillidae</taxon>
        <taxon>Anguilla</taxon>
    </lineage>
</organism>
<reference evidence="2" key="1">
    <citation type="submission" date="2014-11" db="EMBL/GenBank/DDBJ databases">
        <authorList>
            <person name="Amaro Gonzalez C."/>
        </authorList>
    </citation>
    <scope>NUCLEOTIDE SEQUENCE</scope>
</reference>
<reference evidence="2" key="2">
    <citation type="journal article" date="2015" name="Fish Shellfish Immunol.">
        <title>Early steps in the European eel (Anguilla anguilla)-Vibrio vulnificus interaction in the gills: Role of the RtxA13 toxin.</title>
        <authorList>
            <person name="Callol A."/>
            <person name="Pajuelo D."/>
            <person name="Ebbesson L."/>
            <person name="Teles M."/>
            <person name="MacKenzie S."/>
            <person name="Amaro C."/>
        </authorList>
    </citation>
    <scope>NUCLEOTIDE SEQUENCE</scope>
</reference>
<sequence>MEWYHALVRGLLEGNPLILGPSTFDAQPSASRPQLVPTGLTHLL</sequence>
<dbReference type="AlphaFoldDB" id="A0A0E9QF61"/>
<accession>A0A0E9QF61</accession>
<feature type="region of interest" description="Disordered" evidence="1">
    <location>
        <begin position="23"/>
        <end position="44"/>
    </location>
</feature>
<dbReference type="EMBL" id="GBXM01093420">
    <property type="protein sequence ID" value="JAH15157.1"/>
    <property type="molecule type" value="Transcribed_RNA"/>
</dbReference>
<name>A0A0E9QF61_ANGAN</name>
<proteinExistence type="predicted"/>